<evidence type="ECO:0000313" key="4">
    <source>
        <dbReference type="EMBL" id="OEU22673.1"/>
    </source>
</evidence>
<dbReference type="Gene3D" id="1.25.40.10">
    <property type="entry name" value="Tetratricopeptide repeat domain"/>
    <property type="match status" value="3"/>
</dbReference>
<evidence type="ECO:0008006" key="6">
    <source>
        <dbReference type="Google" id="ProtNLM"/>
    </source>
</evidence>
<evidence type="ECO:0000256" key="3">
    <source>
        <dbReference type="SAM" id="MobiDB-lite"/>
    </source>
</evidence>
<keyword evidence="1" id="KW-0677">Repeat</keyword>
<dbReference type="PROSITE" id="PS51375">
    <property type="entry name" value="PPR"/>
    <property type="match status" value="1"/>
</dbReference>
<dbReference type="KEGG" id="fcy:FRACYDRAFT_232831"/>
<evidence type="ECO:0000256" key="2">
    <source>
        <dbReference type="PROSITE-ProRule" id="PRU00708"/>
    </source>
</evidence>
<dbReference type="PANTHER" id="PTHR47942">
    <property type="entry name" value="TETRATRICOPEPTIDE REPEAT (TPR)-LIKE SUPERFAMILY PROTEIN-RELATED"/>
    <property type="match status" value="1"/>
</dbReference>
<dbReference type="PANTHER" id="PTHR47942:SF63">
    <property type="entry name" value="PENTATRICOPEPTIDE REPEAT-CONTAINING PROTEIN"/>
    <property type="match status" value="1"/>
</dbReference>
<organism evidence="4 5">
    <name type="scientific">Fragilariopsis cylindrus CCMP1102</name>
    <dbReference type="NCBI Taxonomy" id="635003"/>
    <lineage>
        <taxon>Eukaryota</taxon>
        <taxon>Sar</taxon>
        <taxon>Stramenopiles</taxon>
        <taxon>Ochrophyta</taxon>
        <taxon>Bacillariophyta</taxon>
        <taxon>Bacillariophyceae</taxon>
        <taxon>Bacillariophycidae</taxon>
        <taxon>Bacillariales</taxon>
        <taxon>Bacillariaceae</taxon>
        <taxon>Fragilariopsis</taxon>
    </lineage>
</organism>
<proteinExistence type="predicted"/>
<name>A0A1E7FXY2_9STRA</name>
<dbReference type="InterPro" id="IPR051222">
    <property type="entry name" value="PPR/CCM1_RNA-binding"/>
</dbReference>
<sequence>MRWQTKKLIFSVVVFLLSWAIDSWCLLSSDRIYLSSPSSSLPFGAGPITKDSGYVFLKERRNLLDHRTSNCSPMTKTNTRTTTIKASNDDDQNIYFDKGDNNNNSNDETNVRERFSSKVSDGDEINYFSLEKVTRDLLNTNITVAGKWTKEDLRRLKKVVNIWSRRAGAVPAERSSGTAPALQQERLLRRVIEEKLTGNIYALEFNMTDIYSDIILSWSRSQRAGGRYRAEEILMEMQNAYNSGEHDGKDLKPTISSWNAVLNAYALSKSKDAPNHAMRVISKLYQLILDGKTDAAPNHESYLSILKAFANVGGPDAPKRTLELLTRMQRLKEGGFSLDVTTDCHNIYLASLVESMKDEKVSSSKTAHLADLHLRKMMEDPNPLAKPDRRSYNIVLSGWSKSGDHDLGRKAELLVKEMETSLEGGSVRIAPNTYTYNCLISCYTWSRFPDKGEKALSVLDKMKGIAEVNHYCRPDSTTYNSVMNCITKSNDKSAPFKVEALLEEMNTVFKRTGDPSIKPTNRSFNACIDAWARSKYREAPQRVINWINRLQNDFESGRTDTMPNKWTYNSYILALSKQRGPSSADEAEKILNMMEDKSQQFGSSNLKPDVLTYTNVLHCIALSESDDAFKRALAILSKMEEGDGDVRPNVYTYNVLINVVAKSKLPGKAKIAVQLVNRMKEVAIRPVTITYNNALNACAYSNREVDDREEVLALSLMVLQEAQKTCGANYITYSTYLRVVRFFVYDHLERWRLIRKTFRRCCEDGQLTPDVMKQIKSSLSSQQYQLLVKEGTDKKTGRWQEKYTANAKRLKNQPSGRQKSVRFR</sequence>
<evidence type="ECO:0000313" key="5">
    <source>
        <dbReference type="Proteomes" id="UP000095751"/>
    </source>
</evidence>
<dbReference type="OrthoDB" id="185373at2759"/>
<dbReference type="AlphaFoldDB" id="A0A1E7FXY2"/>
<evidence type="ECO:0000256" key="1">
    <source>
        <dbReference type="ARBA" id="ARBA00022737"/>
    </source>
</evidence>
<keyword evidence="5" id="KW-1185">Reference proteome</keyword>
<dbReference type="InterPro" id="IPR002885">
    <property type="entry name" value="PPR_rpt"/>
</dbReference>
<dbReference type="InterPro" id="IPR011990">
    <property type="entry name" value="TPR-like_helical_dom_sf"/>
</dbReference>
<gene>
    <name evidence="4" type="ORF">FRACYDRAFT_232831</name>
</gene>
<feature type="region of interest" description="Disordered" evidence="3">
    <location>
        <begin position="90"/>
        <end position="111"/>
    </location>
</feature>
<dbReference type="Pfam" id="PF13812">
    <property type="entry name" value="PPR_3"/>
    <property type="match status" value="1"/>
</dbReference>
<reference evidence="4 5" key="1">
    <citation type="submission" date="2016-09" db="EMBL/GenBank/DDBJ databases">
        <title>Extensive genetic diversity and differential bi-allelic expression allows diatom success in the polar Southern Ocean.</title>
        <authorList>
            <consortium name="DOE Joint Genome Institute"/>
            <person name="Mock T."/>
            <person name="Otillar R.P."/>
            <person name="Strauss J."/>
            <person name="Dupont C."/>
            <person name="Frickenhaus S."/>
            <person name="Maumus F."/>
            <person name="Mcmullan M."/>
            <person name="Sanges R."/>
            <person name="Schmutz J."/>
            <person name="Toseland A."/>
            <person name="Valas R."/>
            <person name="Veluchamy A."/>
            <person name="Ward B.J."/>
            <person name="Allen A."/>
            <person name="Barry K."/>
            <person name="Falciatore A."/>
            <person name="Ferrante M."/>
            <person name="Fortunato A.E."/>
            <person name="Gloeckner G."/>
            <person name="Gruber A."/>
            <person name="Hipkin R."/>
            <person name="Janech M."/>
            <person name="Kroth P."/>
            <person name="Leese F."/>
            <person name="Lindquist E."/>
            <person name="Lyon B.R."/>
            <person name="Martin J."/>
            <person name="Mayer C."/>
            <person name="Parker M."/>
            <person name="Quesneville H."/>
            <person name="Raymond J."/>
            <person name="Uhlig C."/>
            <person name="Valentin K.U."/>
            <person name="Worden A.Z."/>
            <person name="Armbrust E.V."/>
            <person name="Bowler C."/>
            <person name="Green B."/>
            <person name="Moulton V."/>
            <person name="Van Oosterhout C."/>
            <person name="Grigoriev I."/>
        </authorList>
    </citation>
    <scope>NUCLEOTIDE SEQUENCE [LARGE SCALE GENOMIC DNA]</scope>
    <source>
        <strain evidence="4 5">CCMP1102</strain>
    </source>
</reference>
<feature type="repeat" description="PPR" evidence="2">
    <location>
        <begin position="649"/>
        <end position="686"/>
    </location>
</feature>
<accession>A0A1E7FXY2</accession>
<dbReference type="Proteomes" id="UP000095751">
    <property type="component" value="Unassembled WGS sequence"/>
</dbReference>
<protein>
    <recommendedName>
        <fullName evidence="6">Pentacotripeptide-repeat region of PRORP domain-containing protein</fullName>
    </recommendedName>
</protein>
<dbReference type="InParanoid" id="A0A1E7FXY2"/>
<dbReference type="EMBL" id="KV784353">
    <property type="protein sequence ID" value="OEU22673.1"/>
    <property type="molecule type" value="Genomic_DNA"/>
</dbReference>